<feature type="transmembrane region" description="Helical" evidence="1">
    <location>
        <begin position="211"/>
        <end position="232"/>
    </location>
</feature>
<feature type="transmembrane region" description="Helical" evidence="1">
    <location>
        <begin position="79"/>
        <end position="103"/>
    </location>
</feature>
<keyword evidence="1" id="KW-1133">Transmembrane helix</keyword>
<name>A0AA39IQC3_9BILA</name>
<feature type="transmembrane region" description="Helical" evidence="1">
    <location>
        <begin position="45"/>
        <end position="67"/>
    </location>
</feature>
<keyword evidence="3" id="KW-1185">Reference proteome</keyword>
<proteinExistence type="predicted"/>
<dbReference type="AlphaFoldDB" id="A0AA39IQC3"/>
<dbReference type="InterPro" id="IPR019420">
    <property type="entry name" value="7TM_GPCR_serpentine_rcpt_Srbc"/>
</dbReference>
<organism evidence="2 3">
    <name type="scientific">Steinernema hermaphroditum</name>
    <dbReference type="NCBI Taxonomy" id="289476"/>
    <lineage>
        <taxon>Eukaryota</taxon>
        <taxon>Metazoa</taxon>
        <taxon>Ecdysozoa</taxon>
        <taxon>Nematoda</taxon>
        <taxon>Chromadorea</taxon>
        <taxon>Rhabditida</taxon>
        <taxon>Tylenchina</taxon>
        <taxon>Panagrolaimomorpha</taxon>
        <taxon>Strongyloidoidea</taxon>
        <taxon>Steinernematidae</taxon>
        <taxon>Steinernema</taxon>
    </lineage>
</organism>
<evidence type="ECO:0000313" key="3">
    <source>
        <dbReference type="Proteomes" id="UP001175271"/>
    </source>
</evidence>
<accession>A0AA39IQC3</accession>
<reference evidence="2" key="1">
    <citation type="submission" date="2023-06" db="EMBL/GenBank/DDBJ databases">
        <title>Genomic analysis of the entomopathogenic nematode Steinernema hermaphroditum.</title>
        <authorList>
            <person name="Schwarz E.M."/>
            <person name="Heppert J.K."/>
            <person name="Baniya A."/>
            <person name="Schwartz H.T."/>
            <person name="Tan C.-H."/>
            <person name="Antoshechkin I."/>
            <person name="Sternberg P.W."/>
            <person name="Goodrich-Blair H."/>
            <person name="Dillman A.R."/>
        </authorList>
    </citation>
    <scope>NUCLEOTIDE SEQUENCE</scope>
    <source>
        <strain evidence="2">PS9179</strain>
        <tissue evidence="2">Whole animal</tissue>
    </source>
</reference>
<feature type="transmembrane region" description="Helical" evidence="1">
    <location>
        <begin position="123"/>
        <end position="148"/>
    </location>
</feature>
<sequence length="278" mass="31177">MSALSKLIIYWVTIAFDVISIALHIRNLIFIFAANRSHAKRYGMALLTTVVHLAYNLSSTAYTAYMIHISNSTSWSHALIYWTGSLMFSTSLSLICCDFFTVIDRTVAIQRPILYTHKHKTTWIVFAALVAFAFAANIGVYEIGRIPIPSEKLKHFRGVVHDEFVDAMYYFKSGISAVNVPLTLYFLWRLKQFTTRTLFVDETLKTANQIVVYQMLAEIGLIIIPTLLTSLIDWIGDISITTIVGSYPNALYVFYTTFFAVSLATKLGNSSGSSIGST</sequence>
<protein>
    <submittedName>
        <fullName evidence="2">Uncharacterized protein</fullName>
    </submittedName>
</protein>
<keyword evidence="1" id="KW-0472">Membrane</keyword>
<dbReference type="Pfam" id="PF10316">
    <property type="entry name" value="7TM_GPCR_Srbc"/>
    <property type="match status" value="1"/>
</dbReference>
<dbReference type="EMBL" id="JAUCMV010000001">
    <property type="protein sequence ID" value="KAK0427183.1"/>
    <property type="molecule type" value="Genomic_DNA"/>
</dbReference>
<evidence type="ECO:0000256" key="1">
    <source>
        <dbReference type="SAM" id="Phobius"/>
    </source>
</evidence>
<feature type="transmembrane region" description="Helical" evidence="1">
    <location>
        <begin position="7"/>
        <end position="33"/>
    </location>
</feature>
<dbReference type="Proteomes" id="UP001175271">
    <property type="component" value="Unassembled WGS sequence"/>
</dbReference>
<feature type="transmembrane region" description="Helical" evidence="1">
    <location>
        <begin position="168"/>
        <end position="190"/>
    </location>
</feature>
<comment type="caution">
    <text evidence="2">The sequence shown here is derived from an EMBL/GenBank/DDBJ whole genome shotgun (WGS) entry which is preliminary data.</text>
</comment>
<evidence type="ECO:0000313" key="2">
    <source>
        <dbReference type="EMBL" id="KAK0427183.1"/>
    </source>
</evidence>
<gene>
    <name evidence="2" type="ORF">QR680_010101</name>
</gene>
<keyword evidence="1" id="KW-0812">Transmembrane</keyword>
<feature type="transmembrane region" description="Helical" evidence="1">
    <location>
        <begin position="252"/>
        <end position="269"/>
    </location>
</feature>